<dbReference type="Proteomes" id="UP000247702">
    <property type="component" value="Unassembled WGS sequence"/>
</dbReference>
<dbReference type="EMBL" id="BEXD01001434">
    <property type="protein sequence ID" value="GBB94073.1"/>
    <property type="molecule type" value="Genomic_DNA"/>
</dbReference>
<sequence length="186" mass="21761">MLFSSYELLNLAKKLGVQFLDKFEAAVDYQIISRARIWKLHQIGMRIENHNLQQDALFAASPLFSSTSKSNYVVAIAQHLFTLTKYPSLNEILQYVRTFRISKNTDNKNKDQKSVYFSFDEALEMFSVYFIKQNIIENVIDEVKLKVSIKAIQSKSDRINLLLNEYLDDISIFQSERIIYSKREVL</sequence>
<accession>A0A2Z6QUS3</accession>
<gene>
    <name evidence="1" type="ORF">RclHR1_22890002</name>
</gene>
<keyword evidence="2" id="KW-1185">Reference proteome</keyword>
<organism evidence="1 2">
    <name type="scientific">Rhizophagus clarus</name>
    <dbReference type="NCBI Taxonomy" id="94130"/>
    <lineage>
        <taxon>Eukaryota</taxon>
        <taxon>Fungi</taxon>
        <taxon>Fungi incertae sedis</taxon>
        <taxon>Mucoromycota</taxon>
        <taxon>Glomeromycotina</taxon>
        <taxon>Glomeromycetes</taxon>
        <taxon>Glomerales</taxon>
        <taxon>Glomeraceae</taxon>
        <taxon>Rhizophagus</taxon>
    </lineage>
</organism>
<evidence type="ECO:0000313" key="1">
    <source>
        <dbReference type="EMBL" id="GBB94073.1"/>
    </source>
</evidence>
<protein>
    <submittedName>
        <fullName evidence="1">Uncharacterized protein</fullName>
    </submittedName>
</protein>
<dbReference type="AlphaFoldDB" id="A0A2Z6QUS3"/>
<proteinExistence type="predicted"/>
<comment type="caution">
    <text evidence="1">The sequence shown here is derived from an EMBL/GenBank/DDBJ whole genome shotgun (WGS) entry which is preliminary data.</text>
</comment>
<evidence type="ECO:0000313" key="2">
    <source>
        <dbReference type="Proteomes" id="UP000247702"/>
    </source>
</evidence>
<name>A0A2Z6QUS3_9GLOM</name>
<reference evidence="1 2" key="1">
    <citation type="submission" date="2017-11" db="EMBL/GenBank/DDBJ databases">
        <title>The genome of Rhizophagus clarus HR1 reveals common genetic basis of auxotrophy among arbuscular mycorrhizal fungi.</title>
        <authorList>
            <person name="Kobayashi Y."/>
        </authorList>
    </citation>
    <scope>NUCLEOTIDE SEQUENCE [LARGE SCALE GENOMIC DNA]</scope>
    <source>
        <strain evidence="1 2">HR1</strain>
    </source>
</reference>